<accession>A0A7W9T2F8</accession>
<feature type="signal peptide" evidence="1">
    <location>
        <begin position="1"/>
        <end position="37"/>
    </location>
</feature>
<reference evidence="2 3" key="1">
    <citation type="submission" date="2020-08" db="EMBL/GenBank/DDBJ databases">
        <title>Genomic Encyclopedia of Type Strains, Phase IV (KMG-IV): sequencing the most valuable type-strain genomes for metagenomic binning, comparative biology and taxonomic classification.</title>
        <authorList>
            <person name="Goeker M."/>
        </authorList>
    </citation>
    <scope>NUCLEOTIDE SEQUENCE [LARGE SCALE GENOMIC DNA]</scope>
    <source>
        <strain evidence="2 3">DSM 26718</strain>
    </source>
</reference>
<proteinExistence type="predicted"/>
<dbReference type="Pfam" id="PF11751">
    <property type="entry name" value="PorP_SprF"/>
    <property type="match status" value="1"/>
</dbReference>
<dbReference type="NCBIfam" id="TIGR03519">
    <property type="entry name" value="T9SS_PorP_fam"/>
    <property type="match status" value="1"/>
</dbReference>
<evidence type="ECO:0000313" key="3">
    <source>
        <dbReference type="Proteomes" id="UP000532746"/>
    </source>
</evidence>
<evidence type="ECO:0000313" key="2">
    <source>
        <dbReference type="EMBL" id="MBB6060265.1"/>
    </source>
</evidence>
<name>A0A7W9T2F8_9BACT</name>
<dbReference type="InterPro" id="IPR019861">
    <property type="entry name" value="PorP/SprF_Bacteroidetes"/>
</dbReference>
<organism evidence="2 3">
    <name type="scientific">Hymenobacter luteus</name>
    <dbReference type="NCBI Taxonomy" id="1411122"/>
    <lineage>
        <taxon>Bacteria</taxon>
        <taxon>Pseudomonadati</taxon>
        <taxon>Bacteroidota</taxon>
        <taxon>Cytophagia</taxon>
        <taxon>Cytophagales</taxon>
        <taxon>Hymenobacteraceae</taxon>
        <taxon>Hymenobacter</taxon>
    </lineage>
</organism>
<dbReference type="RefSeq" id="WP_246399039.1">
    <property type="nucleotide sequence ID" value="NZ_JACHGG010000004.1"/>
</dbReference>
<dbReference type="Proteomes" id="UP000532746">
    <property type="component" value="Unassembled WGS sequence"/>
</dbReference>
<dbReference type="AlphaFoldDB" id="A0A7W9T2F8"/>
<sequence>MKTPYECLFICFRLVVIVMKRTILCACAALLVGKAVAQQQPQFSHYGFNGLNLNPAYAGVKGYGEVTALGRVQYFGYDGTFDDGGSPTTASLSISLPVPALAGGIGVAIYRDKIAQLNTTNLQLSYSRHITIGEGTLGLGVQGVFNNIYQGNYRPNERDDIYVPKEGSDGKIDVGAGAWYESPKLYAGLSVNNLLRAGYKFNSQVAASGRSARYLNENHAYLTVGGNIDLTSSVVLTPTALVKMVLPGEFGDDDKFSFRNNSYEVGARATFNDRYWGGLGYRSGDAFTALGGISFAKDNALRLGLAYDLIAFGQDAKASSSFEVMLGYRLPKPGPKLRPAIRTPRYSF</sequence>
<protein>
    <submittedName>
        <fullName evidence="2">Type IX secretion system PorP/SprF family membrane protein</fullName>
    </submittedName>
</protein>
<evidence type="ECO:0000256" key="1">
    <source>
        <dbReference type="SAM" id="SignalP"/>
    </source>
</evidence>
<keyword evidence="1" id="KW-0732">Signal</keyword>
<comment type="caution">
    <text evidence="2">The sequence shown here is derived from an EMBL/GenBank/DDBJ whole genome shotgun (WGS) entry which is preliminary data.</text>
</comment>
<dbReference type="EMBL" id="JACHGG010000004">
    <property type="protein sequence ID" value="MBB6060265.1"/>
    <property type="molecule type" value="Genomic_DNA"/>
</dbReference>
<keyword evidence="3" id="KW-1185">Reference proteome</keyword>
<gene>
    <name evidence="2" type="ORF">HNQ93_003131</name>
</gene>
<feature type="chain" id="PRO_5031338870" evidence="1">
    <location>
        <begin position="38"/>
        <end position="348"/>
    </location>
</feature>